<feature type="non-terminal residue" evidence="1">
    <location>
        <position position="1"/>
    </location>
</feature>
<name>A0A9P1H5M1_9PEZI</name>
<sequence>PNFDKDHGEHEVTEVEESLYETAHIDYSRVSI</sequence>
<accession>A0A9P1H5M1</accession>
<gene>
    <name evidence="1" type="ORF">PPNO1_LOCUS5461</name>
</gene>
<dbReference type="EMBL" id="CALLCH030000012">
    <property type="protein sequence ID" value="CAI4215780.1"/>
    <property type="molecule type" value="Genomic_DNA"/>
</dbReference>
<keyword evidence="2" id="KW-1185">Reference proteome</keyword>
<feature type="non-terminal residue" evidence="1">
    <location>
        <position position="32"/>
    </location>
</feature>
<reference evidence="1" key="1">
    <citation type="submission" date="2022-11" db="EMBL/GenBank/DDBJ databases">
        <authorList>
            <person name="Scott C."/>
            <person name="Bruce N."/>
        </authorList>
    </citation>
    <scope>NUCLEOTIDE SEQUENCE</scope>
</reference>
<protein>
    <submittedName>
        <fullName evidence="1">Uncharacterized protein</fullName>
    </submittedName>
</protein>
<evidence type="ECO:0000313" key="1">
    <source>
        <dbReference type="EMBL" id="CAI4215780.1"/>
    </source>
</evidence>
<comment type="caution">
    <text evidence="1">The sequence shown here is derived from an EMBL/GenBank/DDBJ whole genome shotgun (WGS) entry which is preliminary data.</text>
</comment>
<dbReference type="AlphaFoldDB" id="A0A9P1H5M1"/>
<organism evidence="1 2">
    <name type="scientific">Parascedosporium putredinis</name>
    <dbReference type="NCBI Taxonomy" id="1442378"/>
    <lineage>
        <taxon>Eukaryota</taxon>
        <taxon>Fungi</taxon>
        <taxon>Dikarya</taxon>
        <taxon>Ascomycota</taxon>
        <taxon>Pezizomycotina</taxon>
        <taxon>Sordariomycetes</taxon>
        <taxon>Hypocreomycetidae</taxon>
        <taxon>Microascales</taxon>
        <taxon>Microascaceae</taxon>
        <taxon>Parascedosporium</taxon>
    </lineage>
</organism>
<proteinExistence type="predicted"/>
<dbReference type="Proteomes" id="UP000838763">
    <property type="component" value="Unassembled WGS sequence"/>
</dbReference>
<evidence type="ECO:0000313" key="2">
    <source>
        <dbReference type="Proteomes" id="UP000838763"/>
    </source>
</evidence>
<dbReference type="OrthoDB" id="184182at2759"/>